<name>A0A2S4KQ14_9HYPO</name>
<keyword evidence="1" id="KW-1133">Transmembrane helix</keyword>
<proteinExistence type="predicted"/>
<protein>
    <recommendedName>
        <fullName evidence="4">Mg2+ transporter protein, CorA-like/Zinc transport protein ZntB</fullName>
    </recommendedName>
</protein>
<dbReference type="STRING" id="94208.A0A2S4KQ14"/>
<accession>A0A2S4KQ14</accession>
<evidence type="ECO:0000256" key="1">
    <source>
        <dbReference type="SAM" id="Phobius"/>
    </source>
</evidence>
<keyword evidence="1" id="KW-0812">Transmembrane</keyword>
<dbReference type="Proteomes" id="UP000237481">
    <property type="component" value="Unassembled WGS sequence"/>
</dbReference>
<evidence type="ECO:0008006" key="4">
    <source>
        <dbReference type="Google" id="ProtNLM"/>
    </source>
</evidence>
<gene>
    <name evidence="2" type="ORF">TPAR_07505</name>
</gene>
<dbReference type="OrthoDB" id="5207033at2759"/>
<evidence type="ECO:0000313" key="3">
    <source>
        <dbReference type="Proteomes" id="UP000237481"/>
    </source>
</evidence>
<comment type="caution">
    <text evidence="2">The sequence shown here is derived from an EMBL/GenBank/DDBJ whole genome shotgun (WGS) entry which is preliminary data.</text>
</comment>
<dbReference type="EMBL" id="PKSG01000883">
    <property type="protein sequence ID" value="POR32280.1"/>
    <property type="molecule type" value="Genomic_DNA"/>
</dbReference>
<keyword evidence="3" id="KW-1185">Reference proteome</keyword>
<dbReference type="Gene3D" id="1.20.58.340">
    <property type="entry name" value="Magnesium transport protein CorA, transmembrane region"/>
    <property type="match status" value="1"/>
</dbReference>
<feature type="transmembrane region" description="Helical" evidence="1">
    <location>
        <begin position="284"/>
        <end position="306"/>
    </location>
</feature>
<evidence type="ECO:0000313" key="2">
    <source>
        <dbReference type="EMBL" id="POR32280.1"/>
    </source>
</evidence>
<organism evidence="2 3">
    <name type="scientific">Tolypocladium paradoxum</name>
    <dbReference type="NCBI Taxonomy" id="94208"/>
    <lineage>
        <taxon>Eukaryota</taxon>
        <taxon>Fungi</taxon>
        <taxon>Dikarya</taxon>
        <taxon>Ascomycota</taxon>
        <taxon>Pezizomycotina</taxon>
        <taxon>Sordariomycetes</taxon>
        <taxon>Hypocreomycetidae</taxon>
        <taxon>Hypocreales</taxon>
        <taxon>Ophiocordycipitaceae</taxon>
        <taxon>Tolypocladium</taxon>
    </lineage>
</organism>
<feature type="transmembrane region" description="Helical" evidence="1">
    <location>
        <begin position="326"/>
        <end position="345"/>
    </location>
</feature>
<sequence length="397" mass="46248">MPELWWEKVCHRANGYFGYEEVPDSRGQQEQDGAISWCRFKVKHAKKPEDRDPDDQESQYKELKGNGLKHKELGDKKKEYYWPKLNVFSRWYKTRRHTAVIIFDADKLRDDVDSDTLRDNFTRYLANSMDPKELQDPFWIYPRLIEEVVKLQDEAVWSIRDRVRETEKKRQTWDDSGPDYPTLHEIQRHAIHVSETLEVASTTMEWIQKHHEQFLGRQEATCIVSRNIANRLSFHRHMLTSLLYRSNSNKERLQSEIGLAFNTVAQKDSRTSVRIADATRSDSAAMRTIAFVSLLFLPATFLSAIFSTTFFKFDDGSGRWMVSDKFWVYWAVAIPLTISAVTAWFRKPLGEFMARFLKRLIGLVGSVSSWTTSLSTQRGSRGDETTDFVNAFTGSKA</sequence>
<keyword evidence="1" id="KW-0472">Membrane</keyword>
<reference evidence="2 3" key="1">
    <citation type="submission" date="2018-01" db="EMBL/GenBank/DDBJ databases">
        <title>Harnessing the power of phylogenomics to disentangle the directionality and signatures of interkingdom host jumping in the parasitic fungal genus Tolypocladium.</title>
        <authorList>
            <person name="Quandt C.A."/>
            <person name="Patterson W."/>
            <person name="Spatafora J.W."/>
        </authorList>
    </citation>
    <scope>NUCLEOTIDE SEQUENCE [LARGE SCALE GENOMIC DNA]</scope>
    <source>
        <strain evidence="2 3">NRBC 100945</strain>
    </source>
</reference>
<dbReference type="AlphaFoldDB" id="A0A2S4KQ14"/>